<dbReference type="GO" id="GO:0005737">
    <property type="term" value="C:cytoplasm"/>
    <property type="evidence" value="ECO:0007669"/>
    <property type="project" value="TreeGrafter"/>
</dbReference>
<dbReference type="InterPro" id="IPR013785">
    <property type="entry name" value="Aldolase_TIM"/>
</dbReference>
<dbReference type="KEGG" id="tmar:MARIT_1646"/>
<dbReference type="Pfam" id="PF02581">
    <property type="entry name" value="TMP-TENI"/>
    <property type="match status" value="1"/>
</dbReference>
<dbReference type="Gene3D" id="3.20.20.70">
    <property type="entry name" value="Aldolase class I"/>
    <property type="match status" value="1"/>
</dbReference>
<dbReference type="InterPro" id="IPR036206">
    <property type="entry name" value="ThiamineP_synth_sf"/>
</dbReference>
<keyword evidence="4" id="KW-0808">Transferase</keyword>
<dbReference type="OrthoDB" id="194683at2"/>
<gene>
    <name evidence="4" type="ORF">MARIT_1646</name>
</gene>
<name>A0A2H1E9K9_9FLAO</name>
<dbReference type="EC" id="2.5.1.3" evidence="4"/>
<proteinExistence type="predicted"/>
<sequence>MIVLISPEEDIVNELVILHQLFEEGVTHYHVRKPRKTREAYIAYLKAIDKKYHKRIVTHHFHELAAIFDLKGIHFQEKRRRELLKNEREYFKKISIGNKIMSSSFHELEALINCPIKFDYHLLSPVFSSISKVGYKGRNFDVSTIDKRIVGVGGIHKGTIKQAIRLGFKGIGILGGVWSESNPVASFKEMKAIYNSEKQ</sequence>
<dbReference type="GO" id="GO:0004789">
    <property type="term" value="F:thiamine-phosphate diphosphorylase activity"/>
    <property type="evidence" value="ECO:0007669"/>
    <property type="project" value="UniProtKB-EC"/>
</dbReference>
<evidence type="ECO:0000313" key="4">
    <source>
        <dbReference type="EMBL" id="SFZ82560.1"/>
    </source>
</evidence>
<dbReference type="CDD" id="cd00564">
    <property type="entry name" value="TMP_TenI"/>
    <property type="match status" value="1"/>
</dbReference>
<organism evidence="4 5">
    <name type="scientific">Tenacibaculum maritimum NCIMB 2154</name>
    <dbReference type="NCBI Taxonomy" id="1349785"/>
    <lineage>
        <taxon>Bacteria</taxon>
        <taxon>Pseudomonadati</taxon>
        <taxon>Bacteroidota</taxon>
        <taxon>Flavobacteriia</taxon>
        <taxon>Flavobacteriales</taxon>
        <taxon>Flavobacteriaceae</taxon>
        <taxon>Tenacibaculum</taxon>
    </lineage>
</organism>
<dbReference type="EMBL" id="LT634361">
    <property type="protein sequence ID" value="SFZ82560.1"/>
    <property type="molecule type" value="Genomic_DNA"/>
</dbReference>
<dbReference type="PANTHER" id="PTHR20857:SF15">
    <property type="entry name" value="THIAMINE-PHOSPHATE SYNTHASE"/>
    <property type="match status" value="1"/>
</dbReference>
<feature type="domain" description="Thiamine phosphate synthase/TenI" evidence="3">
    <location>
        <begin position="3"/>
        <end position="173"/>
    </location>
</feature>
<dbReference type="SUPFAM" id="SSF51391">
    <property type="entry name" value="Thiamin phosphate synthase"/>
    <property type="match status" value="1"/>
</dbReference>
<keyword evidence="2" id="KW-0784">Thiamine biosynthesis</keyword>
<dbReference type="GO" id="GO:0009228">
    <property type="term" value="P:thiamine biosynthetic process"/>
    <property type="evidence" value="ECO:0007669"/>
    <property type="project" value="UniProtKB-KW"/>
</dbReference>
<dbReference type="GeneID" id="47723157"/>
<dbReference type="AlphaFoldDB" id="A0A2H1E9K9"/>
<keyword evidence="5" id="KW-1185">Reference proteome</keyword>
<dbReference type="PANTHER" id="PTHR20857">
    <property type="entry name" value="THIAMINE-PHOSPHATE PYROPHOSPHORYLASE"/>
    <property type="match status" value="1"/>
</dbReference>
<dbReference type="RefSeq" id="WP_100211215.1">
    <property type="nucleotide sequence ID" value="NZ_CP138495.1"/>
</dbReference>
<evidence type="ECO:0000259" key="3">
    <source>
        <dbReference type="Pfam" id="PF02581"/>
    </source>
</evidence>
<protein>
    <submittedName>
        <fullName evidence="4">Thiamin-phosphate pyrophosphorylase</fullName>
        <ecNumber evidence="4">2.5.1.3</ecNumber>
    </submittedName>
</protein>
<evidence type="ECO:0000256" key="2">
    <source>
        <dbReference type="ARBA" id="ARBA00022977"/>
    </source>
</evidence>
<evidence type="ECO:0000313" key="5">
    <source>
        <dbReference type="Proteomes" id="UP000231564"/>
    </source>
</evidence>
<dbReference type="InterPro" id="IPR022998">
    <property type="entry name" value="ThiamineP_synth_TenI"/>
</dbReference>
<dbReference type="Proteomes" id="UP000231564">
    <property type="component" value="Chromosome MARIT"/>
</dbReference>
<accession>A0A2H1E9K9</accession>
<reference evidence="4 5" key="1">
    <citation type="submission" date="2016-11" db="EMBL/GenBank/DDBJ databases">
        <authorList>
            <person name="Jaros S."/>
            <person name="Januszkiewicz K."/>
            <person name="Wedrychowicz H."/>
        </authorList>
    </citation>
    <scope>NUCLEOTIDE SEQUENCE [LARGE SCALE GENOMIC DNA]</scope>
    <source>
        <strain evidence="4">NCIMB 2154T</strain>
    </source>
</reference>
<comment type="pathway">
    <text evidence="1">Cofactor biosynthesis; thiamine diphosphate biosynthesis.</text>
</comment>
<evidence type="ECO:0000256" key="1">
    <source>
        <dbReference type="ARBA" id="ARBA00004948"/>
    </source>
</evidence>
<dbReference type="STRING" id="1349785.GCA_000509405_02174"/>